<gene>
    <name evidence="2" type="ORF">TRFO_13011</name>
</gene>
<dbReference type="AlphaFoldDB" id="A0A1J4KZR2"/>
<feature type="compositionally biased region" description="Polar residues" evidence="1">
    <location>
        <begin position="543"/>
        <end position="566"/>
    </location>
</feature>
<dbReference type="GeneID" id="94831686"/>
<feature type="region of interest" description="Disordered" evidence="1">
    <location>
        <begin position="22"/>
        <end position="44"/>
    </location>
</feature>
<dbReference type="VEuPathDB" id="TrichDB:TRFO_13011"/>
<dbReference type="RefSeq" id="XP_068369875.1">
    <property type="nucleotide sequence ID" value="XM_068496982.1"/>
</dbReference>
<sequence length="609" mass="69472">MQKQTKDNDDLMDFNNSSISDYIYSLGNQQDSENENPNDENPDSFIANEELAMQDDAESMNGSISSEIAEMQEEITLLKNTLIDIQDQKDNLTIQLISQSSEIEKLNDIISSLQLDYKKSQDQNAVLSRQIQEQKSLNDELSLKLQKATEKVRSVQNIENDQKNENRDKTSYLNDNQPDQLIYKIRALEVQLASTQAENGNLKKEIENREKSFIEEISRLSQEIANANAPSSIQIKPDLSLEDEIATLRNQIQTMEETQSSIVQSLQSEISKNSQISDELTSTKRNLATALSEKMEILTDIEIAKKVTNSETTADLITAVRSLIAEKTEARQAREQLCQLQIRFNQESLINENLRKELLEAQTKLLTPTFTQEFENTNANNETNENNNSGENNNSNVQNDEALKKNEEIIDEYEDQIRRIKDDYERRLIVERGRTTEQQNVVEELKMRNQIIAEHLLSTDEQTPIILTLAEVFSALANGSYEVELENMIQMAKEYVHQKYLLNAVTMLNGRTKVLSVVLSQIENLTRKMNYISRKVSPFTKNNQKKLNSSIASRSPHQRGSFTRSPNAIPHAKSQGSRIPLAMRHNGIYGISPRNSPSTLHEPRTSFHD</sequence>
<comment type="caution">
    <text evidence="2">The sequence shown here is derived from an EMBL/GenBank/DDBJ whole genome shotgun (WGS) entry which is preliminary data.</text>
</comment>
<dbReference type="EMBL" id="MLAK01000078">
    <property type="protein sequence ID" value="OHT16739.1"/>
    <property type="molecule type" value="Genomic_DNA"/>
</dbReference>
<evidence type="ECO:0000313" key="2">
    <source>
        <dbReference type="EMBL" id="OHT16739.1"/>
    </source>
</evidence>
<feature type="region of interest" description="Disordered" evidence="1">
    <location>
        <begin position="378"/>
        <end position="399"/>
    </location>
</feature>
<dbReference type="Proteomes" id="UP000179807">
    <property type="component" value="Unassembled WGS sequence"/>
</dbReference>
<proteinExistence type="predicted"/>
<evidence type="ECO:0000313" key="3">
    <source>
        <dbReference type="Proteomes" id="UP000179807"/>
    </source>
</evidence>
<protein>
    <submittedName>
        <fullName evidence="2">Uncharacterized protein</fullName>
    </submittedName>
</protein>
<organism evidence="2 3">
    <name type="scientific">Tritrichomonas foetus</name>
    <dbReference type="NCBI Taxonomy" id="1144522"/>
    <lineage>
        <taxon>Eukaryota</taxon>
        <taxon>Metamonada</taxon>
        <taxon>Parabasalia</taxon>
        <taxon>Tritrichomonadida</taxon>
        <taxon>Tritrichomonadidae</taxon>
        <taxon>Tritrichomonas</taxon>
    </lineage>
</organism>
<evidence type="ECO:0000256" key="1">
    <source>
        <dbReference type="SAM" id="MobiDB-lite"/>
    </source>
</evidence>
<accession>A0A1J4KZR2</accession>
<feature type="compositionally biased region" description="Basic and acidic residues" evidence="1">
    <location>
        <begin position="160"/>
        <end position="170"/>
    </location>
</feature>
<feature type="compositionally biased region" description="Low complexity" evidence="1">
    <location>
        <begin position="378"/>
        <end position="396"/>
    </location>
</feature>
<feature type="compositionally biased region" description="Acidic residues" evidence="1">
    <location>
        <begin position="32"/>
        <end position="42"/>
    </location>
</feature>
<keyword evidence="3" id="KW-1185">Reference proteome</keyword>
<feature type="region of interest" description="Disordered" evidence="1">
    <location>
        <begin position="154"/>
        <end position="175"/>
    </location>
</feature>
<reference evidence="2" key="1">
    <citation type="submission" date="2016-10" db="EMBL/GenBank/DDBJ databases">
        <authorList>
            <person name="Benchimol M."/>
            <person name="Almeida L.G."/>
            <person name="Vasconcelos A.T."/>
            <person name="Perreira-Neves A."/>
            <person name="Rosa I.A."/>
            <person name="Tasca T."/>
            <person name="Bogo M.R."/>
            <person name="de Souza W."/>
        </authorList>
    </citation>
    <scope>NUCLEOTIDE SEQUENCE [LARGE SCALE GENOMIC DNA]</scope>
    <source>
        <strain evidence="2">K</strain>
    </source>
</reference>
<feature type="region of interest" description="Disordered" evidence="1">
    <location>
        <begin position="543"/>
        <end position="609"/>
    </location>
</feature>
<name>A0A1J4KZR2_9EUKA</name>